<evidence type="ECO:0000313" key="2">
    <source>
        <dbReference type="Proteomes" id="UP000821865"/>
    </source>
</evidence>
<evidence type="ECO:0000313" key="1">
    <source>
        <dbReference type="EMBL" id="KAH7970601.1"/>
    </source>
</evidence>
<organism evidence="1 2">
    <name type="scientific">Dermacentor silvarum</name>
    <name type="common">Tick</name>
    <dbReference type="NCBI Taxonomy" id="543639"/>
    <lineage>
        <taxon>Eukaryota</taxon>
        <taxon>Metazoa</taxon>
        <taxon>Ecdysozoa</taxon>
        <taxon>Arthropoda</taxon>
        <taxon>Chelicerata</taxon>
        <taxon>Arachnida</taxon>
        <taxon>Acari</taxon>
        <taxon>Parasitiformes</taxon>
        <taxon>Ixodida</taxon>
        <taxon>Ixodoidea</taxon>
        <taxon>Ixodidae</taxon>
        <taxon>Rhipicephalinae</taxon>
        <taxon>Dermacentor</taxon>
    </lineage>
</organism>
<dbReference type="Proteomes" id="UP000821865">
    <property type="component" value="Chromosome 11"/>
</dbReference>
<name>A0ACB8DIX7_DERSI</name>
<keyword evidence="2" id="KW-1185">Reference proteome</keyword>
<reference evidence="1" key="1">
    <citation type="submission" date="2020-05" db="EMBL/GenBank/DDBJ databases">
        <title>Large-scale comparative analyses of tick genomes elucidate their genetic diversity and vector capacities.</title>
        <authorList>
            <person name="Jia N."/>
            <person name="Wang J."/>
            <person name="Shi W."/>
            <person name="Du L."/>
            <person name="Sun Y."/>
            <person name="Zhan W."/>
            <person name="Jiang J."/>
            <person name="Wang Q."/>
            <person name="Zhang B."/>
            <person name="Ji P."/>
            <person name="Sakyi L.B."/>
            <person name="Cui X."/>
            <person name="Yuan T."/>
            <person name="Jiang B."/>
            <person name="Yang W."/>
            <person name="Lam T.T.-Y."/>
            <person name="Chang Q."/>
            <person name="Ding S."/>
            <person name="Wang X."/>
            <person name="Zhu J."/>
            <person name="Ruan X."/>
            <person name="Zhao L."/>
            <person name="Wei J."/>
            <person name="Que T."/>
            <person name="Du C."/>
            <person name="Cheng J."/>
            <person name="Dai P."/>
            <person name="Han X."/>
            <person name="Huang E."/>
            <person name="Gao Y."/>
            <person name="Liu J."/>
            <person name="Shao H."/>
            <person name="Ye R."/>
            <person name="Li L."/>
            <person name="Wei W."/>
            <person name="Wang X."/>
            <person name="Wang C."/>
            <person name="Yang T."/>
            <person name="Huo Q."/>
            <person name="Li W."/>
            <person name="Guo W."/>
            <person name="Chen H."/>
            <person name="Zhou L."/>
            <person name="Ni X."/>
            <person name="Tian J."/>
            <person name="Zhou Y."/>
            <person name="Sheng Y."/>
            <person name="Liu T."/>
            <person name="Pan Y."/>
            <person name="Xia L."/>
            <person name="Li J."/>
            <person name="Zhao F."/>
            <person name="Cao W."/>
        </authorList>
    </citation>
    <scope>NUCLEOTIDE SEQUENCE</scope>
    <source>
        <strain evidence="1">Dsil-2018</strain>
    </source>
</reference>
<proteinExistence type="predicted"/>
<comment type="caution">
    <text evidence="1">The sequence shown here is derived from an EMBL/GenBank/DDBJ whole genome shotgun (WGS) entry which is preliminary data.</text>
</comment>
<accession>A0ACB8DIX7</accession>
<sequence length="236" mass="25872">MTDSKLGRAGDDVVRVSEDTQTTAVCGTSENPTEMSTAASHTSDAQHRRKPSMFGSVQWQADYPKRGPTPYLLSGFDCFFLDGRTILFAQPLASGRVCAGCSAVPAKAQLLPCGNILCELCLEIAFANRERGGLARDQDGSGAPRSAACPQDGAPFVETDLEVHTFRLEHLHRELAFCANAQFGCSYRAEVRHLKEHYLYECRFSPKTCSRGSDILYVMPFAAHDGRGVSQTEDRR</sequence>
<gene>
    <name evidence="1" type="ORF">HPB49_011935</name>
</gene>
<dbReference type="EMBL" id="CM023480">
    <property type="protein sequence ID" value="KAH7970601.1"/>
    <property type="molecule type" value="Genomic_DNA"/>
</dbReference>
<protein>
    <submittedName>
        <fullName evidence="1">Uncharacterized protein</fullName>
    </submittedName>
</protein>